<dbReference type="EMBL" id="MCHX01000032">
    <property type="protein sequence ID" value="OFJ52896.1"/>
    <property type="molecule type" value="Genomic_DNA"/>
</dbReference>
<proteinExistence type="inferred from homology"/>
<keyword evidence="3" id="KW-0285">Flavoprotein</keyword>
<comment type="caution">
    <text evidence="8">The sequence shown here is derived from an EMBL/GenBank/DDBJ whole genome shotgun (WGS) entry which is preliminary data.</text>
</comment>
<dbReference type="OrthoDB" id="7328575at2"/>
<reference evidence="8 9" key="1">
    <citation type="submission" date="2016-09" db="EMBL/GenBank/DDBJ databases">
        <title>genome sequence of Mycobacterium sp. 739 SCH.</title>
        <authorList>
            <person name="Greninger A.L."/>
            <person name="Qin X."/>
            <person name="Jerome K."/>
            <person name="Vora S."/>
            <person name="Quinn K."/>
        </authorList>
    </citation>
    <scope>NUCLEOTIDE SEQUENCE [LARGE SCALE GENOMIC DNA]</scope>
    <source>
        <strain evidence="8 9">SCH</strain>
    </source>
</reference>
<dbReference type="Pfam" id="PF02771">
    <property type="entry name" value="Acyl-CoA_dh_N"/>
    <property type="match status" value="1"/>
</dbReference>
<evidence type="ECO:0000259" key="7">
    <source>
        <dbReference type="Pfam" id="PF02771"/>
    </source>
</evidence>
<keyword evidence="9" id="KW-1185">Reference proteome</keyword>
<protein>
    <submittedName>
        <fullName evidence="8">Acyl-CoA dehydrogenase</fullName>
    </submittedName>
</protein>
<gene>
    <name evidence="8" type="ORF">BEL07_14870</name>
</gene>
<evidence type="ECO:0000259" key="6">
    <source>
        <dbReference type="Pfam" id="PF00441"/>
    </source>
</evidence>
<evidence type="ECO:0000256" key="3">
    <source>
        <dbReference type="ARBA" id="ARBA00022630"/>
    </source>
</evidence>
<evidence type="ECO:0000256" key="1">
    <source>
        <dbReference type="ARBA" id="ARBA00001974"/>
    </source>
</evidence>
<dbReference type="Pfam" id="PF00441">
    <property type="entry name" value="Acyl-CoA_dh_1"/>
    <property type="match status" value="1"/>
</dbReference>
<accession>A0A1E8Q395</accession>
<organism evidence="8 9">
    <name type="scientific">Mycolicibacterium grossiae</name>
    <dbReference type="NCBI Taxonomy" id="1552759"/>
    <lineage>
        <taxon>Bacteria</taxon>
        <taxon>Bacillati</taxon>
        <taxon>Actinomycetota</taxon>
        <taxon>Actinomycetes</taxon>
        <taxon>Mycobacteriales</taxon>
        <taxon>Mycobacteriaceae</taxon>
        <taxon>Mycolicibacterium</taxon>
    </lineage>
</organism>
<keyword evidence="4" id="KW-0274">FAD</keyword>
<dbReference type="Gene3D" id="2.40.110.10">
    <property type="entry name" value="Butyryl-CoA Dehydrogenase, subunit A, domain 2"/>
    <property type="match status" value="1"/>
</dbReference>
<dbReference type="Gene3D" id="1.10.540.10">
    <property type="entry name" value="Acyl-CoA dehydrogenase/oxidase, N-terminal domain"/>
    <property type="match status" value="1"/>
</dbReference>
<feature type="domain" description="Acyl-CoA dehydrogenase/oxidase N-terminal" evidence="7">
    <location>
        <begin position="6"/>
        <end position="112"/>
    </location>
</feature>
<feature type="domain" description="Acyl-CoA dehydrogenase/oxidase C-terminal" evidence="6">
    <location>
        <begin position="224"/>
        <end position="342"/>
    </location>
</feature>
<dbReference type="GO" id="GO:0050660">
    <property type="term" value="F:flavin adenine dinucleotide binding"/>
    <property type="evidence" value="ECO:0007669"/>
    <property type="project" value="InterPro"/>
</dbReference>
<dbReference type="Gene3D" id="1.20.140.10">
    <property type="entry name" value="Butyryl-CoA Dehydrogenase, subunit A, domain 3"/>
    <property type="match status" value="1"/>
</dbReference>
<comment type="similarity">
    <text evidence="2">Belongs to the acyl-CoA dehydrogenase family.</text>
</comment>
<name>A0A1E8Q395_9MYCO</name>
<dbReference type="InterPro" id="IPR009100">
    <property type="entry name" value="AcylCoA_DH/oxidase_NM_dom_sf"/>
</dbReference>
<dbReference type="GO" id="GO:0003995">
    <property type="term" value="F:acyl-CoA dehydrogenase activity"/>
    <property type="evidence" value="ECO:0007669"/>
    <property type="project" value="TreeGrafter"/>
</dbReference>
<evidence type="ECO:0000256" key="4">
    <source>
        <dbReference type="ARBA" id="ARBA00022827"/>
    </source>
</evidence>
<dbReference type="InterPro" id="IPR009075">
    <property type="entry name" value="AcylCo_DH/oxidase_C"/>
</dbReference>
<evidence type="ECO:0000256" key="5">
    <source>
        <dbReference type="ARBA" id="ARBA00023002"/>
    </source>
</evidence>
<keyword evidence="5" id="KW-0560">Oxidoreductase</keyword>
<dbReference type="SUPFAM" id="SSF56645">
    <property type="entry name" value="Acyl-CoA dehydrogenase NM domain-like"/>
    <property type="match status" value="1"/>
</dbReference>
<dbReference type="Proteomes" id="UP000178953">
    <property type="component" value="Unassembled WGS sequence"/>
</dbReference>
<dbReference type="PANTHER" id="PTHR43884">
    <property type="entry name" value="ACYL-COA DEHYDROGENASE"/>
    <property type="match status" value="1"/>
</dbReference>
<sequence length="368" mass="38687">MDFDFTEEQQLLADTTRELLSRGYDIEKLNAVLESDLGWNRKIWQQLAELGVLALGFEPEESGPLEAMVVLTEIGARLAPEPVLEAALIPGGLVAELGNDAQKAILDEVAAGTKLLALAYLEPGMRLPQDELSTKASQQGDAWTLSGTKSAVAAGDSADTLLVTAALPDGSVGLFLVDGAATGRRPYRTVDGHRGAVVDFDAVPAEPLGSGGDASDAVSRALVRYQAGLCAEAVGAMAEALKLTTEYLNARKQFGVPLKTFQTLTHRAADMYVSLELARSMTFYATMSLADGNVDPAIASRAKLQVARSGRHIAQEAIQLHGGIGVTAEYPVGHYAARLTAINNTLGTGDDHARLLSGGIGGYEAVAL</sequence>
<dbReference type="AlphaFoldDB" id="A0A1E8Q395"/>
<dbReference type="InterPro" id="IPR036250">
    <property type="entry name" value="AcylCo_DH-like_C"/>
</dbReference>
<dbReference type="CDD" id="cd00567">
    <property type="entry name" value="ACAD"/>
    <property type="match status" value="1"/>
</dbReference>
<evidence type="ECO:0000313" key="9">
    <source>
        <dbReference type="Proteomes" id="UP000178953"/>
    </source>
</evidence>
<dbReference type="InterPro" id="IPR046373">
    <property type="entry name" value="Acyl-CoA_Oxase/DH_mid-dom_sf"/>
</dbReference>
<dbReference type="PANTHER" id="PTHR43884:SF20">
    <property type="entry name" value="ACYL-COA DEHYDROGENASE FADE28"/>
    <property type="match status" value="1"/>
</dbReference>
<comment type="cofactor">
    <cofactor evidence="1">
        <name>FAD</name>
        <dbReference type="ChEBI" id="CHEBI:57692"/>
    </cofactor>
</comment>
<dbReference type="InterPro" id="IPR037069">
    <property type="entry name" value="AcylCoA_DH/ox_N_sf"/>
</dbReference>
<dbReference type="InterPro" id="IPR013786">
    <property type="entry name" value="AcylCoA_DH/ox_N"/>
</dbReference>
<evidence type="ECO:0000313" key="8">
    <source>
        <dbReference type="EMBL" id="OFJ52896.1"/>
    </source>
</evidence>
<evidence type="ECO:0000256" key="2">
    <source>
        <dbReference type="ARBA" id="ARBA00009347"/>
    </source>
</evidence>
<dbReference type="RefSeq" id="WP_070353891.1">
    <property type="nucleotide sequence ID" value="NZ_CP043474.1"/>
</dbReference>
<dbReference type="SUPFAM" id="SSF47203">
    <property type="entry name" value="Acyl-CoA dehydrogenase C-terminal domain-like"/>
    <property type="match status" value="1"/>
</dbReference>